<dbReference type="SUPFAM" id="SSF56935">
    <property type="entry name" value="Porins"/>
    <property type="match status" value="1"/>
</dbReference>
<comment type="caution">
    <text evidence="13">The sequence shown here is derived from an EMBL/GenBank/DDBJ whole genome shotgun (WGS) entry which is preliminary data.</text>
</comment>
<reference evidence="14" key="1">
    <citation type="journal article" date="2019" name="Int. J. Syst. Evol. Microbiol.">
        <title>The Global Catalogue of Microorganisms (GCM) 10K type strain sequencing project: providing services to taxonomists for standard genome sequencing and annotation.</title>
        <authorList>
            <consortium name="The Broad Institute Genomics Platform"/>
            <consortium name="The Broad Institute Genome Sequencing Center for Infectious Disease"/>
            <person name="Wu L."/>
            <person name="Ma J."/>
        </authorList>
    </citation>
    <scope>NUCLEOTIDE SEQUENCE [LARGE SCALE GENOMIC DNA]</scope>
    <source>
        <strain evidence="14">CCUG 61485</strain>
    </source>
</reference>
<keyword evidence="4 8" id="KW-0812">Transmembrane</keyword>
<keyword evidence="2 8" id="KW-0813">Transport</keyword>
<dbReference type="EMBL" id="JBHTMY010000002">
    <property type="protein sequence ID" value="MFD1314936.1"/>
    <property type="molecule type" value="Genomic_DNA"/>
</dbReference>
<dbReference type="PANTHER" id="PTHR40980:SF5">
    <property type="entry name" value="TONB-DEPENDENT RECEPTOR"/>
    <property type="match status" value="1"/>
</dbReference>
<name>A0ABW3Y191_9FLAO</name>
<dbReference type="InterPro" id="IPR036942">
    <property type="entry name" value="Beta-barrel_TonB_sf"/>
</dbReference>
<evidence type="ECO:0000256" key="5">
    <source>
        <dbReference type="ARBA" id="ARBA00023077"/>
    </source>
</evidence>
<evidence type="ECO:0000256" key="4">
    <source>
        <dbReference type="ARBA" id="ARBA00022692"/>
    </source>
</evidence>
<evidence type="ECO:0000313" key="14">
    <source>
        <dbReference type="Proteomes" id="UP001597201"/>
    </source>
</evidence>
<accession>A0ABW3Y191</accession>
<keyword evidence="3 8" id="KW-1134">Transmembrane beta strand</keyword>
<feature type="domain" description="TonB-dependent receptor-like beta-barrel" evidence="11">
    <location>
        <begin position="441"/>
        <end position="902"/>
    </location>
</feature>
<evidence type="ECO:0000256" key="3">
    <source>
        <dbReference type="ARBA" id="ARBA00022452"/>
    </source>
</evidence>
<dbReference type="Pfam" id="PF07715">
    <property type="entry name" value="Plug"/>
    <property type="match status" value="1"/>
</dbReference>
<evidence type="ECO:0000256" key="6">
    <source>
        <dbReference type="ARBA" id="ARBA00023136"/>
    </source>
</evidence>
<dbReference type="PANTHER" id="PTHR40980">
    <property type="entry name" value="PLUG DOMAIN-CONTAINING PROTEIN"/>
    <property type="match status" value="1"/>
</dbReference>
<protein>
    <submittedName>
        <fullName evidence="13">TonB-dependent receptor domain-containing protein</fullName>
    </submittedName>
</protein>
<keyword evidence="6 8" id="KW-0472">Membrane</keyword>
<proteinExistence type="inferred from homology"/>
<dbReference type="SUPFAM" id="SSF49464">
    <property type="entry name" value="Carboxypeptidase regulatory domain-like"/>
    <property type="match status" value="1"/>
</dbReference>
<organism evidence="13 14">
    <name type="scientific">Namhaeicola litoreus</name>
    <dbReference type="NCBI Taxonomy" id="1052145"/>
    <lineage>
        <taxon>Bacteria</taxon>
        <taxon>Pseudomonadati</taxon>
        <taxon>Bacteroidota</taxon>
        <taxon>Flavobacteriia</taxon>
        <taxon>Flavobacteriales</taxon>
        <taxon>Flavobacteriaceae</taxon>
        <taxon>Namhaeicola</taxon>
    </lineage>
</organism>
<dbReference type="Pfam" id="PF13715">
    <property type="entry name" value="CarbopepD_reg_2"/>
    <property type="match status" value="1"/>
</dbReference>
<dbReference type="InterPro" id="IPR000531">
    <property type="entry name" value="Beta-barrel_TonB"/>
</dbReference>
<dbReference type="RefSeq" id="WP_377176861.1">
    <property type="nucleotide sequence ID" value="NZ_JBHTMY010000002.1"/>
</dbReference>
<keyword evidence="10" id="KW-0732">Signal</keyword>
<feature type="chain" id="PRO_5046872950" evidence="10">
    <location>
        <begin position="21"/>
        <end position="938"/>
    </location>
</feature>
<evidence type="ECO:0000256" key="1">
    <source>
        <dbReference type="ARBA" id="ARBA00004571"/>
    </source>
</evidence>
<dbReference type="InterPro" id="IPR037066">
    <property type="entry name" value="Plug_dom_sf"/>
</dbReference>
<dbReference type="Gene3D" id="2.60.40.1120">
    <property type="entry name" value="Carboxypeptidase-like, regulatory domain"/>
    <property type="match status" value="1"/>
</dbReference>
<evidence type="ECO:0000256" key="10">
    <source>
        <dbReference type="SAM" id="SignalP"/>
    </source>
</evidence>
<gene>
    <name evidence="13" type="ORF">ACFQ39_04865</name>
</gene>
<evidence type="ECO:0000313" key="13">
    <source>
        <dbReference type="EMBL" id="MFD1314936.1"/>
    </source>
</evidence>
<feature type="domain" description="TonB-dependent receptor plug" evidence="12">
    <location>
        <begin position="138"/>
        <end position="228"/>
    </location>
</feature>
<feature type="signal peptide" evidence="10">
    <location>
        <begin position="1"/>
        <end position="20"/>
    </location>
</feature>
<evidence type="ECO:0000256" key="8">
    <source>
        <dbReference type="PROSITE-ProRule" id="PRU01360"/>
    </source>
</evidence>
<dbReference type="InterPro" id="IPR008969">
    <property type="entry name" value="CarboxyPept-like_regulatory"/>
</dbReference>
<evidence type="ECO:0000256" key="9">
    <source>
        <dbReference type="RuleBase" id="RU003357"/>
    </source>
</evidence>
<keyword evidence="5 9" id="KW-0798">TonB box</keyword>
<keyword evidence="7 8" id="KW-0998">Cell outer membrane</keyword>
<sequence length="938" mass="105128">MKLKSTIVILLMMITGTILAQKGTLTGVIQDKEFNDVLPFANVIVKGTNSGTTTDFEGAYELTLEPGNYVIVFSFIGYETIEVTDVVINPGKVTELNTSLGPLSNQLDEVVVSVKTAENTEASMLDVQRRSVNLLDGMSAQSFKKVGASNLASAVRNVPGVSVQGGKYVYVRGLGDRYTKSILNGVDIPGLDPDRNTVQMDIFPTNILENVQVVKSSTADLPADFTGGMVNIITKELPNSEEYSVSLGIQYNPNMSFNSNFLSSQGSNGDKFGFDSGLRTLPINRQQYIPTPSDKNPLLTVITEQFNPEMKAKRKDSYMDTNFGFTAGNQFNIGEDKKLGYLASFSYREQYIFYENFENGYYRKSSDKSVNELELATGQIGDVGRNNILWSGLAGLTLKTTKSKYKLNFMHIQNGLSTAGYLQQRILFADAVEVFKDNIEYKQSQISNALLTGKHSNEDGSWVTEWKLSPTYSRIDDKDVRVTPFRYEPDTDIYSISPSSAGNPSRIWRNLEEINAVGNVNVQKRHTLFNKQAKLIFGGAYTFKNRDFSIDNYRIRLQGGAGQEFRGNADALLEPENIWTVKSGIGSYVEGNFEPANTYDATQTVAAVFVSEEFQITEKLKSILGVRFEKFDHYYTGQNNFGDVVYDNQKVLDKADFFPSLNLIYGVTDHTNLRMSYARTTARPSFKEASIVQIFDPLSSLTFNGNIDLQPTYVDNMDLRYERFGTNTQMFAVSGFFKNFTDPIELTYFLSATDQLQPKNLGNAIVYGAEFEVRKDFGFFGEAWEDLNFSMNLSLIKSELEMSEEELEARRLSLRDGERLEKTRELQGQSPYLVNFGFSYGNDEGGWQAGLFYNMQGETLEVVGTGDVPDVYTMPFHSLNFNLTKSFGKELNSSINFGIKNILDDDLESKYQSFKAQDQIFSRLSPGRGISLGYAYKF</sequence>
<comment type="subcellular location">
    <subcellularLocation>
        <location evidence="1 8">Cell outer membrane</location>
        <topology evidence="1 8">Multi-pass membrane protein</topology>
    </subcellularLocation>
</comment>
<dbReference type="Gene3D" id="2.40.170.20">
    <property type="entry name" value="TonB-dependent receptor, beta-barrel domain"/>
    <property type="match status" value="1"/>
</dbReference>
<keyword evidence="14" id="KW-1185">Reference proteome</keyword>
<dbReference type="PROSITE" id="PS52016">
    <property type="entry name" value="TONB_DEPENDENT_REC_3"/>
    <property type="match status" value="1"/>
</dbReference>
<keyword evidence="13" id="KW-0675">Receptor</keyword>
<dbReference type="Proteomes" id="UP001597201">
    <property type="component" value="Unassembled WGS sequence"/>
</dbReference>
<dbReference type="Pfam" id="PF00593">
    <property type="entry name" value="TonB_dep_Rec_b-barrel"/>
    <property type="match status" value="1"/>
</dbReference>
<evidence type="ECO:0000256" key="7">
    <source>
        <dbReference type="ARBA" id="ARBA00023237"/>
    </source>
</evidence>
<evidence type="ECO:0000259" key="12">
    <source>
        <dbReference type="Pfam" id="PF07715"/>
    </source>
</evidence>
<evidence type="ECO:0000259" key="11">
    <source>
        <dbReference type="Pfam" id="PF00593"/>
    </source>
</evidence>
<dbReference type="InterPro" id="IPR012910">
    <property type="entry name" value="Plug_dom"/>
</dbReference>
<comment type="similarity">
    <text evidence="8 9">Belongs to the TonB-dependent receptor family.</text>
</comment>
<dbReference type="Gene3D" id="2.170.130.10">
    <property type="entry name" value="TonB-dependent receptor, plug domain"/>
    <property type="match status" value="1"/>
</dbReference>
<evidence type="ECO:0000256" key="2">
    <source>
        <dbReference type="ARBA" id="ARBA00022448"/>
    </source>
</evidence>
<dbReference type="InterPro" id="IPR039426">
    <property type="entry name" value="TonB-dep_rcpt-like"/>
</dbReference>